<keyword evidence="1" id="KW-0472">Membrane</keyword>
<dbReference type="EMBL" id="BRPK01000018">
    <property type="protein sequence ID" value="GLB44817.1"/>
    <property type="molecule type" value="Genomic_DNA"/>
</dbReference>
<keyword evidence="1" id="KW-0812">Transmembrane</keyword>
<evidence type="ECO:0000313" key="2">
    <source>
        <dbReference type="EMBL" id="GLB44817.1"/>
    </source>
</evidence>
<feature type="transmembrane region" description="Helical" evidence="1">
    <location>
        <begin position="120"/>
        <end position="152"/>
    </location>
</feature>
<keyword evidence="3" id="KW-1185">Reference proteome</keyword>
<keyword evidence="1" id="KW-1133">Transmembrane helix</keyword>
<sequence length="153" mass="16848">MGASVSITTRTAYGQGRTKILHSLHLLHELRGWHPEAPPLPNHTITISTGNTTQSEYSRFARAPGLLVNVGQPAPKFQRQPYCDMLPLQILAALVPSITIPRRERLTNVVEYRNHDAATYVQIIAIVSMFAASCASLLDALGYIHLAVFFTLA</sequence>
<evidence type="ECO:0000313" key="3">
    <source>
        <dbReference type="Proteomes" id="UP001063166"/>
    </source>
</evidence>
<protein>
    <submittedName>
        <fullName evidence="2">Uncharacterized protein</fullName>
    </submittedName>
</protein>
<comment type="caution">
    <text evidence="2">The sequence shown here is derived from an EMBL/GenBank/DDBJ whole genome shotgun (WGS) entry which is preliminary data.</text>
</comment>
<evidence type="ECO:0000256" key="1">
    <source>
        <dbReference type="SAM" id="Phobius"/>
    </source>
</evidence>
<name>A0A9P3UU47_LYOSH</name>
<dbReference type="Proteomes" id="UP001063166">
    <property type="component" value="Unassembled WGS sequence"/>
</dbReference>
<dbReference type="AlphaFoldDB" id="A0A9P3UU47"/>
<organism evidence="2 3">
    <name type="scientific">Lyophyllum shimeji</name>
    <name type="common">Hon-shimeji</name>
    <name type="synonym">Tricholoma shimeji</name>
    <dbReference type="NCBI Taxonomy" id="47721"/>
    <lineage>
        <taxon>Eukaryota</taxon>
        <taxon>Fungi</taxon>
        <taxon>Dikarya</taxon>
        <taxon>Basidiomycota</taxon>
        <taxon>Agaricomycotina</taxon>
        <taxon>Agaricomycetes</taxon>
        <taxon>Agaricomycetidae</taxon>
        <taxon>Agaricales</taxon>
        <taxon>Tricholomatineae</taxon>
        <taxon>Lyophyllaceae</taxon>
        <taxon>Lyophyllum</taxon>
    </lineage>
</organism>
<proteinExistence type="predicted"/>
<reference evidence="2" key="1">
    <citation type="submission" date="2022-07" db="EMBL/GenBank/DDBJ databases">
        <title>The genome of Lyophyllum shimeji provides insight into the initial evolution of ectomycorrhizal fungal genome.</title>
        <authorList>
            <person name="Kobayashi Y."/>
            <person name="Shibata T."/>
            <person name="Hirakawa H."/>
            <person name="Shigenobu S."/>
            <person name="Nishiyama T."/>
            <person name="Yamada A."/>
            <person name="Hasebe M."/>
            <person name="Kawaguchi M."/>
        </authorList>
    </citation>
    <scope>NUCLEOTIDE SEQUENCE</scope>
    <source>
        <strain evidence="2">AT787</strain>
    </source>
</reference>
<gene>
    <name evidence="2" type="ORF">LshimejAT787_1801540</name>
</gene>
<accession>A0A9P3UU47</accession>